<protein>
    <submittedName>
        <fullName evidence="1">Uncharacterized protein</fullName>
    </submittedName>
</protein>
<dbReference type="KEGG" id="pbk:Back11_09430"/>
<dbReference type="OrthoDB" id="2679120at2"/>
<name>A0A3G9J733_9BACL</name>
<sequence>MEPIPVSQSTNVRISRIFNPDYPLCRDDVIWVLEYMKKKVADEAPELLSLPQPQLLKKFQCFAEASMVLIKQRKGCGQEADRLRSCLQEVLFGLYTPSPIRY</sequence>
<dbReference type="AlphaFoldDB" id="A0A3G9J733"/>
<proteinExistence type="predicted"/>
<evidence type="ECO:0000313" key="1">
    <source>
        <dbReference type="EMBL" id="BBH19598.1"/>
    </source>
</evidence>
<dbReference type="RefSeq" id="WP_125654051.1">
    <property type="nucleotide sequence ID" value="NZ_AP019308.1"/>
</dbReference>
<keyword evidence="2" id="KW-1185">Reference proteome</keyword>
<dbReference type="Proteomes" id="UP000275368">
    <property type="component" value="Chromosome"/>
</dbReference>
<reference evidence="1 2" key="1">
    <citation type="submission" date="2018-11" db="EMBL/GenBank/DDBJ databases">
        <title>Complete genome sequence of Paenibacillus baekrokdamisoli strain KCTC 33723.</title>
        <authorList>
            <person name="Kang S.W."/>
            <person name="Lee K.C."/>
            <person name="Kim K.K."/>
            <person name="Kim J.S."/>
            <person name="Kim D.S."/>
            <person name="Ko S.H."/>
            <person name="Yang S.H."/>
            <person name="Lee J.S."/>
        </authorList>
    </citation>
    <scope>NUCLEOTIDE SEQUENCE [LARGE SCALE GENOMIC DNA]</scope>
    <source>
        <strain evidence="1 2">KCTC 33723</strain>
    </source>
</reference>
<dbReference type="EMBL" id="AP019308">
    <property type="protein sequence ID" value="BBH19598.1"/>
    <property type="molecule type" value="Genomic_DNA"/>
</dbReference>
<evidence type="ECO:0000313" key="2">
    <source>
        <dbReference type="Proteomes" id="UP000275368"/>
    </source>
</evidence>
<gene>
    <name evidence="1" type="ORF">Back11_09430</name>
</gene>
<organism evidence="1 2">
    <name type="scientific">Paenibacillus baekrokdamisoli</name>
    <dbReference type="NCBI Taxonomy" id="1712516"/>
    <lineage>
        <taxon>Bacteria</taxon>
        <taxon>Bacillati</taxon>
        <taxon>Bacillota</taxon>
        <taxon>Bacilli</taxon>
        <taxon>Bacillales</taxon>
        <taxon>Paenibacillaceae</taxon>
        <taxon>Paenibacillus</taxon>
    </lineage>
</organism>
<accession>A0A3G9J733</accession>